<protein>
    <recommendedName>
        <fullName evidence="2">Fibronectin type-III domain-containing protein</fullName>
    </recommendedName>
</protein>
<dbReference type="EMBL" id="CP071090">
    <property type="protein sequence ID" value="QSQ19604.1"/>
    <property type="molecule type" value="Genomic_DNA"/>
</dbReference>
<evidence type="ECO:0000256" key="1">
    <source>
        <dbReference type="SAM" id="MobiDB-lite"/>
    </source>
</evidence>
<proteinExistence type="predicted"/>
<sequence>MSLGCSEDSEPTPDSGTAVDGGAVGDAGSDAGQATDDAGTGTVDAGADAGSDSDAGTEPADSGSDAGTDGGIGSIDGGTDAGPADDVVHVRRFMRYRTAAGITQVPEDFTKNPVELFVEDGDALVPVPGQAAGPGELAFPDVPHVTYYLKVGTEYVKTDVRSVDLSINKLGRPDIQALQYPSTAYLDLRGLDPWQEYRFDSSQGPLAETAWSQLQLLSEELGLNADMTPDYVQDGWEYAVGPVHLSIGSNPMPRFEEARGDRARVVQLSPQPLYSAPLPDGGIQEYVSAVRALHLPPFSHDGTQELPVAGTLEPLSMQEFPLDWKVSAFAAHVAEVNPAAVLRGPYFDLYPAAYGLADGWFGYSGFLLDLSRPFGLGTDVSGTLVYGNPYPADWGLVARASVPFAVRVRADNNGEIFRMATSMTVSRRVTPGDTRPFVPGILPPRELTLDGTEAYSSRHLSAGTHVLEWKPPPGAQADAYLVTLYRRDYGGPNGPTFVTAARLYTDGSATSIRLPEGLLQPTTLYFLTVQAYDVEGFSPERPLALRDAVDFSDAAALSGLLSTHPQPQ</sequence>
<dbReference type="CDD" id="cd00063">
    <property type="entry name" value="FN3"/>
    <property type="match status" value="1"/>
</dbReference>
<evidence type="ECO:0000313" key="4">
    <source>
        <dbReference type="Proteomes" id="UP000662747"/>
    </source>
</evidence>
<name>A0ABX7NL69_9BACT</name>
<dbReference type="InterPro" id="IPR036116">
    <property type="entry name" value="FN3_sf"/>
</dbReference>
<dbReference type="PROSITE" id="PS50853">
    <property type="entry name" value="FN3"/>
    <property type="match status" value="1"/>
</dbReference>
<dbReference type="SUPFAM" id="SSF49265">
    <property type="entry name" value="Fibronectin type III"/>
    <property type="match status" value="1"/>
</dbReference>
<keyword evidence="4" id="KW-1185">Reference proteome</keyword>
<feature type="domain" description="Fibronectin type-III" evidence="2">
    <location>
        <begin position="443"/>
        <end position="551"/>
    </location>
</feature>
<dbReference type="RefSeq" id="WP_206721188.1">
    <property type="nucleotide sequence ID" value="NZ_CP071090.1"/>
</dbReference>
<accession>A0ABX7NL69</accession>
<gene>
    <name evidence="3" type="ORF">JY651_30355</name>
</gene>
<dbReference type="Proteomes" id="UP000662747">
    <property type="component" value="Chromosome"/>
</dbReference>
<feature type="compositionally biased region" description="Low complexity" evidence="1">
    <location>
        <begin position="14"/>
        <end position="67"/>
    </location>
</feature>
<feature type="region of interest" description="Disordered" evidence="1">
    <location>
        <begin position="1"/>
        <end position="83"/>
    </location>
</feature>
<dbReference type="InterPro" id="IPR013783">
    <property type="entry name" value="Ig-like_fold"/>
</dbReference>
<dbReference type="Gene3D" id="2.60.40.10">
    <property type="entry name" value="Immunoglobulins"/>
    <property type="match status" value="1"/>
</dbReference>
<organism evidence="3 4">
    <name type="scientific">Pyxidicoccus parkwayensis</name>
    <dbReference type="NCBI Taxonomy" id="2813578"/>
    <lineage>
        <taxon>Bacteria</taxon>
        <taxon>Pseudomonadati</taxon>
        <taxon>Myxococcota</taxon>
        <taxon>Myxococcia</taxon>
        <taxon>Myxococcales</taxon>
        <taxon>Cystobacterineae</taxon>
        <taxon>Myxococcaceae</taxon>
        <taxon>Pyxidicoccus</taxon>
    </lineage>
</organism>
<feature type="compositionally biased region" description="Gly residues" evidence="1">
    <location>
        <begin position="68"/>
        <end position="80"/>
    </location>
</feature>
<dbReference type="InterPro" id="IPR003961">
    <property type="entry name" value="FN3_dom"/>
</dbReference>
<evidence type="ECO:0000259" key="2">
    <source>
        <dbReference type="PROSITE" id="PS50853"/>
    </source>
</evidence>
<reference evidence="3 4" key="1">
    <citation type="submission" date="2021-02" db="EMBL/GenBank/DDBJ databases">
        <title>De Novo genome assembly of isolated myxobacteria.</title>
        <authorList>
            <person name="Stevens D.C."/>
        </authorList>
    </citation>
    <scope>NUCLEOTIDE SEQUENCE [LARGE SCALE GENOMIC DNA]</scope>
    <source>
        <strain evidence="4">SCPEA02</strain>
    </source>
</reference>
<evidence type="ECO:0000313" key="3">
    <source>
        <dbReference type="EMBL" id="QSQ19604.1"/>
    </source>
</evidence>